<dbReference type="Pfam" id="PF12804">
    <property type="entry name" value="NTP_transf_3"/>
    <property type="match status" value="1"/>
</dbReference>
<comment type="caution">
    <text evidence="2">The sequence shown here is derived from an EMBL/GenBank/DDBJ whole genome shotgun (WGS) entry which is preliminary data.</text>
</comment>
<name>X0U5A2_9ZZZZ</name>
<dbReference type="GO" id="GO:0016779">
    <property type="term" value="F:nucleotidyltransferase activity"/>
    <property type="evidence" value="ECO:0007669"/>
    <property type="project" value="UniProtKB-ARBA"/>
</dbReference>
<dbReference type="InterPro" id="IPR025877">
    <property type="entry name" value="MobA-like_NTP_Trfase"/>
</dbReference>
<accession>X0U5A2</accession>
<proteinExistence type="predicted"/>
<evidence type="ECO:0000259" key="1">
    <source>
        <dbReference type="Pfam" id="PF12804"/>
    </source>
</evidence>
<feature type="non-terminal residue" evidence="2">
    <location>
        <position position="251"/>
    </location>
</feature>
<reference evidence="2" key="1">
    <citation type="journal article" date="2014" name="Front. Microbiol.">
        <title>High frequency of phylogenetically diverse reductive dehalogenase-homologous genes in deep subseafloor sedimentary metagenomes.</title>
        <authorList>
            <person name="Kawai M."/>
            <person name="Futagami T."/>
            <person name="Toyoda A."/>
            <person name="Takaki Y."/>
            <person name="Nishi S."/>
            <person name="Hori S."/>
            <person name="Arai W."/>
            <person name="Tsubouchi T."/>
            <person name="Morono Y."/>
            <person name="Uchiyama I."/>
            <person name="Ito T."/>
            <person name="Fujiyama A."/>
            <person name="Inagaki F."/>
            <person name="Takami H."/>
        </authorList>
    </citation>
    <scope>NUCLEOTIDE SEQUENCE</scope>
    <source>
        <strain evidence="2">Expedition CK06-06</strain>
    </source>
</reference>
<dbReference type="EMBL" id="BARS01019858">
    <property type="protein sequence ID" value="GAF95542.1"/>
    <property type="molecule type" value="Genomic_DNA"/>
</dbReference>
<dbReference type="InterPro" id="IPR029044">
    <property type="entry name" value="Nucleotide-diphossugar_trans"/>
</dbReference>
<dbReference type="Gene3D" id="3.90.550.10">
    <property type="entry name" value="Spore Coat Polysaccharide Biosynthesis Protein SpsA, Chain A"/>
    <property type="match status" value="1"/>
</dbReference>
<feature type="domain" description="MobA-like NTP transferase" evidence="1">
    <location>
        <begin position="6"/>
        <end position="121"/>
    </location>
</feature>
<organism evidence="2">
    <name type="scientific">marine sediment metagenome</name>
    <dbReference type="NCBI Taxonomy" id="412755"/>
    <lineage>
        <taxon>unclassified sequences</taxon>
        <taxon>metagenomes</taxon>
        <taxon>ecological metagenomes</taxon>
    </lineage>
</organism>
<dbReference type="AlphaFoldDB" id="X0U5A2"/>
<evidence type="ECO:0000313" key="2">
    <source>
        <dbReference type="EMBL" id="GAF95542.1"/>
    </source>
</evidence>
<sequence length="251" mass="29069">MEKVNAIVLAGTPNRRNKLIDEYDGQGPKNKALVTQITGKPLILGVLDCIRNSNYINQENLTIIGPRPKLRQIINDDNILILPEKKRLIDNVKTAYDEISMDGERTLFLTCDMPYLNEKTPKAIDDFVKECNKYNANFYLGIINVKHIPKEIEDLKKPIPRHLKNKGDYRTINMHLFEGSKIENRGLLENQIEKVFEKRRTVSFWTKVKFGASLSKFWWQIIKYCTIGLTKEDIESAVKKKFGLPFKLIET</sequence>
<dbReference type="SUPFAM" id="SSF53448">
    <property type="entry name" value="Nucleotide-diphospho-sugar transferases"/>
    <property type="match status" value="1"/>
</dbReference>
<gene>
    <name evidence="2" type="ORF">S01H1_32108</name>
</gene>
<protein>
    <recommendedName>
        <fullName evidence="1">MobA-like NTP transferase domain-containing protein</fullName>
    </recommendedName>
</protein>